<dbReference type="EMBL" id="OX459960">
    <property type="protein sequence ID" value="CAI9165357.1"/>
    <property type="molecule type" value="Genomic_DNA"/>
</dbReference>
<sequence>MTDPETPAPVRAEEQAVVSADALRASHAECCILSTSGHRAERGGTVGDREVMEAGRGPRTASHRRHGRREQGDTKLVLWSNQELVGCTGLSFLPNVIFLVQNPIQDAMLWGFKAHSWATSEPECSLEQVLVEGEIGLRLELWDQAAPLPADSLGISLGPVGESTTPAASGLGVFSESGPSGSGGSPDPGWNLVWGDGALASPARARMKPLIHELLDFGGFSDLVSN</sequence>
<protein>
    <submittedName>
        <fullName evidence="2">Uncharacterized protein</fullName>
    </submittedName>
</protein>
<accession>A0ABN8YXS6</accession>
<gene>
    <name evidence="2" type="ORF">MRATA1EN1_LOCUS14319</name>
</gene>
<evidence type="ECO:0000313" key="3">
    <source>
        <dbReference type="Proteomes" id="UP001176941"/>
    </source>
</evidence>
<dbReference type="Proteomes" id="UP001176941">
    <property type="component" value="Chromosome 24"/>
</dbReference>
<proteinExistence type="predicted"/>
<evidence type="ECO:0000313" key="2">
    <source>
        <dbReference type="EMBL" id="CAI9165357.1"/>
    </source>
</evidence>
<name>A0ABN8YXS6_RANTA</name>
<feature type="region of interest" description="Disordered" evidence="1">
    <location>
        <begin position="168"/>
        <end position="188"/>
    </location>
</feature>
<keyword evidence="3" id="KW-1185">Reference proteome</keyword>
<evidence type="ECO:0000256" key="1">
    <source>
        <dbReference type="SAM" id="MobiDB-lite"/>
    </source>
</evidence>
<reference evidence="2" key="1">
    <citation type="submission" date="2023-04" db="EMBL/GenBank/DDBJ databases">
        <authorList>
            <consortium name="ELIXIR-Norway"/>
        </authorList>
    </citation>
    <scope>NUCLEOTIDE SEQUENCE [LARGE SCALE GENOMIC DNA]</scope>
</reference>
<organism evidence="2 3">
    <name type="scientific">Rangifer tarandus platyrhynchus</name>
    <name type="common">Svalbard reindeer</name>
    <dbReference type="NCBI Taxonomy" id="3082113"/>
    <lineage>
        <taxon>Eukaryota</taxon>
        <taxon>Metazoa</taxon>
        <taxon>Chordata</taxon>
        <taxon>Craniata</taxon>
        <taxon>Vertebrata</taxon>
        <taxon>Euteleostomi</taxon>
        <taxon>Mammalia</taxon>
        <taxon>Eutheria</taxon>
        <taxon>Laurasiatheria</taxon>
        <taxon>Artiodactyla</taxon>
        <taxon>Ruminantia</taxon>
        <taxon>Pecora</taxon>
        <taxon>Cervidae</taxon>
        <taxon>Odocoileinae</taxon>
        <taxon>Rangifer</taxon>
    </lineage>
</organism>